<dbReference type="RefSeq" id="WP_149430535.1">
    <property type="nucleotide sequence ID" value="NZ_VLNY01000005.1"/>
</dbReference>
<name>A0A5A7SB04_9NOCA</name>
<dbReference type="Pfam" id="PF18075">
    <property type="entry name" value="FtsX_ECD"/>
    <property type="match status" value="1"/>
</dbReference>
<comment type="caution">
    <text evidence="2">The sequence shown here is derived from an EMBL/GenBank/DDBJ whole genome shotgun (WGS) entry which is preliminary data.</text>
</comment>
<dbReference type="InterPro" id="IPR040690">
    <property type="entry name" value="FtsX_ECD"/>
</dbReference>
<gene>
    <name evidence="2" type="ORF">FOY51_12270</name>
</gene>
<evidence type="ECO:0000313" key="3">
    <source>
        <dbReference type="Proteomes" id="UP000322244"/>
    </source>
</evidence>
<feature type="domain" description="FtsX extracellular" evidence="1">
    <location>
        <begin position="20"/>
        <end position="101"/>
    </location>
</feature>
<reference evidence="2 3" key="1">
    <citation type="submission" date="2019-07" db="EMBL/GenBank/DDBJ databases">
        <title>Rhodococcus cavernicolus sp. nov., isolated from a cave.</title>
        <authorList>
            <person name="Lee S.D."/>
        </authorList>
    </citation>
    <scope>NUCLEOTIDE SEQUENCE [LARGE SCALE GENOMIC DNA]</scope>
    <source>
        <strain evidence="2 3">C1-24</strain>
    </source>
</reference>
<keyword evidence="3" id="KW-1185">Reference proteome</keyword>
<organism evidence="2 3">
    <name type="scientific">Antrihabitans cavernicola</name>
    <dbReference type="NCBI Taxonomy" id="2495913"/>
    <lineage>
        <taxon>Bacteria</taxon>
        <taxon>Bacillati</taxon>
        <taxon>Actinomycetota</taxon>
        <taxon>Actinomycetes</taxon>
        <taxon>Mycobacteriales</taxon>
        <taxon>Nocardiaceae</taxon>
        <taxon>Antrihabitans</taxon>
    </lineage>
</organism>
<protein>
    <recommendedName>
        <fullName evidence="1">FtsX extracellular domain-containing protein</fullName>
    </recommendedName>
</protein>
<dbReference type="EMBL" id="VLNY01000005">
    <property type="protein sequence ID" value="KAA0022479.1"/>
    <property type="molecule type" value="Genomic_DNA"/>
</dbReference>
<accession>A0A5A7SB04</accession>
<evidence type="ECO:0000259" key="1">
    <source>
        <dbReference type="Pfam" id="PF18075"/>
    </source>
</evidence>
<proteinExistence type="predicted"/>
<evidence type="ECO:0000313" key="2">
    <source>
        <dbReference type="EMBL" id="KAA0022479.1"/>
    </source>
</evidence>
<dbReference type="AlphaFoldDB" id="A0A5A7SB04"/>
<dbReference type="Proteomes" id="UP000322244">
    <property type="component" value="Unassembled WGS sequence"/>
</dbReference>
<dbReference type="Gene3D" id="3.30.70.3040">
    <property type="match status" value="1"/>
</dbReference>
<sequence length="107" mass="11592">MSAKFEATVDLSKGVSADDPACEKSACANLKMALGRFAGVTSVIYSSPAEVLNDFNRRNPQFSDFVDPDTFPGEFTVLLETKADYEALNRTLRDNPTIGDVVVDPAK</sequence>